<dbReference type="RefSeq" id="WP_153357867.1">
    <property type="nucleotide sequence ID" value="NZ_JAYKOO010000004.1"/>
</dbReference>
<evidence type="ECO:0000256" key="1">
    <source>
        <dbReference type="SAM" id="SignalP"/>
    </source>
</evidence>
<evidence type="ECO:0000313" key="3">
    <source>
        <dbReference type="Proteomes" id="UP000435138"/>
    </source>
</evidence>
<dbReference type="EMBL" id="WIXI01000049">
    <property type="protein sequence ID" value="MQY48789.1"/>
    <property type="molecule type" value="Genomic_DNA"/>
</dbReference>
<sequence>MVWSTNRILGLAFAALIGLQGTAHAAIWHAFEFKDGDGWMVMTSDVVAGGAIGLRCLKGELNAVALPVPTNAKDPIKVFYEIDGTPFIGMWEIDGDRAVLKGDAAKAFGSQIQRMKSAMWYYVGDTPKSLATPGNLQETLDKLPSQCGDRAGS</sequence>
<feature type="chain" id="PRO_5025348593" evidence="1">
    <location>
        <begin position="26"/>
        <end position="153"/>
    </location>
</feature>
<name>A0A6A8ADF4_9HYPH</name>
<feature type="signal peptide" evidence="1">
    <location>
        <begin position="1"/>
        <end position="25"/>
    </location>
</feature>
<dbReference type="Proteomes" id="UP000435138">
    <property type="component" value="Unassembled WGS sequence"/>
</dbReference>
<accession>A0A6A8ADF4</accession>
<reference evidence="2 3" key="1">
    <citation type="submission" date="2019-11" db="EMBL/GenBank/DDBJ databases">
        <title>Genome analysis of Rhizobacterium cereale a novel genus and species isolated from maize roots in North Spain.</title>
        <authorList>
            <person name="Menendez E."/>
            <person name="Flores-Felix J.D."/>
            <person name="Ramirez-Bahena M.-H."/>
            <person name="Igual J.M."/>
            <person name="Garcia-Fraile P."/>
            <person name="Peix A."/>
            <person name="Velazquez E."/>
        </authorList>
    </citation>
    <scope>NUCLEOTIDE SEQUENCE [LARGE SCALE GENOMIC DNA]</scope>
    <source>
        <strain evidence="2 3">RZME27</strain>
    </source>
</reference>
<keyword evidence="1" id="KW-0732">Signal</keyword>
<proteinExistence type="predicted"/>
<keyword evidence="3" id="KW-1185">Reference proteome</keyword>
<evidence type="ECO:0000313" key="2">
    <source>
        <dbReference type="EMBL" id="MQY48789.1"/>
    </source>
</evidence>
<protein>
    <submittedName>
        <fullName evidence="2">Uncharacterized protein</fullName>
    </submittedName>
</protein>
<comment type="caution">
    <text evidence="2">The sequence shown here is derived from an EMBL/GenBank/DDBJ whole genome shotgun (WGS) entry which is preliminary data.</text>
</comment>
<organism evidence="2 3">
    <name type="scientific">Endobacterium cereale</name>
    <dbReference type="NCBI Taxonomy" id="2663029"/>
    <lineage>
        <taxon>Bacteria</taxon>
        <taxon>Pseudomonadati</taxon>
        <taxon>Pseudomonadota</taxon>
        <taxon>Alphaproteobacteria</taxon>
        <taxon>Hyphomicrobiales</taxon>
        <taxon>Rhizobiaceae</taxon>
        <taxon>Endobacterium</taxon>
    </lineage>
</organism>
<gene>
    <name evidence="2" type="ORF">GAO09_22405</name>
</gene>
<dbReference type="AlphaFoldDB" id="A0A6A8ADF4"/>